<dbReference type="EMBL" id="AL591985">
    <property type="protein sequence ID" value="CAQ51276.1"/>
    <property type="molecule type" value="Genomic_DNA"/>
</dbReference>
<evidence type="ECO:0000313" key="1">
    <source>
        <dbReference type="EMBL" id="CAQ51276.1"/>
    </source>
</evidence>
<dbReference type="AlphaFoldDB" id="B2FDB7"/>
<protein>
    <submittedName>
        <fullName evidence="1">Partial transposase protein</fullName>
    </submittedName>
</protein>
<accession>B2FDB7</accession>
<keyword evidence="2" id="KW-1185">Reference proteome</keyword>
<dbReference type="KEGG" id="sme:SM_b22003"/>
<name>B2FDB7_RHIME</name>
<dbReference type="HOGENOM" id="CLU_2221085_0_0_5"/>
<dbReference type="eggNOG" id="COG2801">
    <property type="taxonomic scope" value="Bacteria"/>
</dbReference>
<geneLocation type="plasmid" evidence="1 2">
    <name>pSymB</name>
</geneLocation>
<reference evidence="2" key="2">
    <citation type="journal article" date="2001" name="Science">
        <title>The composite genome of the legume symbiont Sinorhizobium meliloti.</title>
        <authorList>
            <person name="Galibert F."/>
            <person name="Finan T.M."/>
            <person name="Long S.R."/>
            <person name="Puehler A."/>
            <person name="Abola P."/>
            <person name="Ampe F."/>
            <person name="Barloy-Hubler F."/>
            <person name="Barnett M.J."/>
            <person name="Becker A."/>
            <person name="Boistard P."/>
            <person name="Bothe G."/>
            <person name="Boutry M."/>
            <person name="Bowser L."/>
            <person name="Buhrmester J."/>
            <person name="Cadieu E."/>
            <person name="Capela D."/>
            <person name="Chain P."/>
            <person name="Cowie A."/>
            <person name="Davis R.W."/>
            <person name="Dreano S."/>
            <person name="Federspiel N.A."/>
            <person name="Fisher R.F."/>
            <person name="Gloux S."/>
            <person name="Godrie T."/>
            <person name="Goffeau A."/>
            <person name="Golding B."/>
            <person name="Gouzy J."/>
            <person name="Gurjal M."/>
            <person name="Hernandez-Lucas I."/>
            <person name="Hong A."/>
            <person name="Huizar L."/>
            <person name="Hyman R.W."/>
            <person name="Jones T."/>
            <person name="Kahn D."/>
            <person name="Kahn M.L."/>
            <person name="Kalman S."/>
            <person name="Keating D.H."/>
            <person name="Kiss E."/>
            <person name="Komp C."/>
            <person name="Lelaure V."/>
            <person name="Masuy D."/>
            <person name="Palm C."/>
            <person name="Peck M.C."/>
            <person name="Pohl T.M."/>
            <person name="Portetelle D."/>
            <person name="Purnelle B."/>
            <person name="Ramsperger U."/>
            <person name="Surzycki R."/>
            <person name="Thebault P."/>
            <person name="Vandenbol M."/>
            <person name="Vorhoelter F.J."/>
            <person name="Weidner S."/>
            <person name="Wells D.H."/>
            <person name="Wong K."/>
            <person name="Yeh K.-C."/>
            <person name="Batut J."/>
        </authorList>
    </citation>
    <scope>NUCLEOTIDE SEQUENCE [LARGE SCALE GENOMIC DNA]</scope>
    <source>
        <strain evidence="2">1021</strain>
        <plasmid evidence="2">Plasmid pSymB</plasmid>
    </source>
</reference>
<organism evidence="1 2">
    <name type="scientific">Rhizobium meliloti (strain 1021)</name>
    <name type="common">Ensifer meliloti</name>
    <name type="synonym">Sinorhizobium meliloti</name>
    <dbReference type="NCBI Taxonomy" id="266834"/>
    <lineage>
        <taxon>Bacteria</taxon>
        <taxon>Pseudomonadati</taxon>
        <taxon>Pseudomonadota</taxon>
        <taxon>Alphaproteobacteria</taxon>
        <taxon>Hyphomicrobiales</taxon>
        <taxon>Rhizobiaceae</taxon>
        <taxon>Sinorhizobium/Ensifer group</taxon>
        <taxon>Sinorhizobium</taxon>
    </lineage>
</organism>
<dbReference type="Proteomes" id="UP000001976">
    <property type="component" value="Plasmid pSymB"/>
</dbReference>
<proteinExistence type="predicted"/>
<keyword evidence="1" id="KW-0614">Plasmid</keyword>
<dbReference type="EnsemblBacteria" id="CAQ51276">
    <property type="protein sequence ID" value="CAQ51276"/>
    <property type="gene ID" value="SM_b22003"/>
</dbReference>
<reference evidence="1 2" key="1">
    <citation type="journal article" date="2001" name="Proc. Natl. Acad. Sci. U.S.A.">
        <title>The complete sequence of the 1,683-kb pSymB megaplasmid from the N2-fixing endosymbiont Sinorhizobium meliloti.</title>
        <authorList>
            <person name="Finan T.M."/>
            <person name="Weidner S."/>
            <person name="Wong K."/>
            <person name="Buhrmester J."/>
            <person name="Chain P."/>
            <person name="Vorholter F.J."/>
            <person name="Hernandez-Lucas I."/>
            <person name="Becker A."/>
            <person name="Cowie A."/>
            <person name="Gouzy J."/>
            <person name="Golding B."/>
            <person name="Puhler A."/>
        </authorList>
    </citation>
    <scope>NUCLEOTIDE SEQUENCE [LARGE SCALE GENOMIC DNA]</scope>
    <source>
        <strain evidence="1 2">1021</strain>
        <plasmid evidence="2">Plasmid pSymB</plasmid>
    </source>
</reference>
<gene>
    <name evidence="1" type="ORF">SM_b22003</name>
</gene>
<sequence>MLACSERKLNRPATSWAALPCGSNSCGVCPKGWCVLVGFRAGHMDGRDWYVEPIRVRCGVVRRTAPGDRDGHYGVFFAAHHIATINLTNNQSVSDVSEQTSVMSPG</sequence>
<evidence type="ECO:0000313" key="2">
    <source>
        <dbReference type="Proteomes" id="UP000001976"/>
    </source>
</evidence>